<organism evidence="1 2">
    <name type="scientific">Arabidopsis thaliana</name>
    <name type="common">Mouse-ear cress</name>
    <dbReference type="NCBI Taxonomy" id="3702"/>
    <lineage>
        <taxon>Eukaryota</taxon>
        <taxon>Viridiplantae</taxon>
        <taxon>Streptophyta</taxon>
        <taxon>Embryophyta</taxon>
        <taxon>Tracheophyta</taxon>
        <taxon>Spermatophyta</taxon>
        <taxon>Magnoliopsida</taxon>
        <taxon>eudicotyledons</taxon>
        <taxon>Gunneridae</taxon>
        <taxon>Pentapetalae</taxon>
        <taxon>rosids</taxon>
        <taxon>malvids</taxon>
        <taxon>Brassicales</taxon>
        <taxon>Brassicaceae</taxon>
        <taxon>Camelineae</taxon>
        <taxon>Arabidopsis</taxon>
    </lineage>
</organism>
<evidence type="ECO:0000313" key="1">
    <source>
        <dbReference type="EMBL" id="CAD5324724.1"/>
    </source>
</evidence>
<dbReference type="InterPro" id="IPR021109">
    <property type="entry name" value="Peptidase_aspartic_dom_sf"/>
</dbReference>
<protein>
    <submittedName>
        <fullName evidence="1">(thale cress) hypothetical protein</fullName>
    </submittedName>
</protein>
<dbReference type="CDD" id="cd00303">
    <property type="entry name" value="retropepsin_like"/>
    <property type="match status" value="1"/>
</dbReference>
<dbReference type="Gene3D" id="2.40.70.10">
    <property type="entry name" value="Acid Proteases"/>
    <property type="match status" value="1"/>
</dbReference>
<accession>A0A7G2ETJ6</accession>
<gene>
    <name evidence="1" type="ORF">AT9943_LOCUS12606</name>
</gene>
<name>A0A7G2ETJ6_ARATH</name>
<reference evidence="1 2" key="1">
    <citation type="submission" date="2020-09" db="EMBL/GenBank/DDBJ databases">
        <authorList>
            <person name="Ashkenazy H."/>
        </authorList>
    </citation>
    <scope>NUCLEOTIDE SEQUENCE [LARGE SCALE GENOMIC DNA]</scope>
    <source>
        <strain evidence="2">cv. Cdm-0</strain>
    </source>
</reference>
<dbReference type="EMBL" id="LR881468">
    <property type="protein sequence ID" value="CAD5324724.1"/>
    <property type="molecule type" value="Genomic_DNA"/>
</dbReference>
<dbReference type="Pfam" id="PF13650">
    <property type="entry name" value="Asp_protease_2"/>
    <property type="match status" value="1"/>
</dbReference>
<dbReference type="AlphaFoldDB" id="A0A7G2ETJ6"/>
<evidence type="ECO:0000313" key="2">
    <source>
        <dbReference type="Proteomes" id="UP000516314"/>
    </source>
</evidence>
<proteinExistence type="predicted"/>
<dbReference type="Proteomes" id="UP000516314">
    <property type="component" value="Chromosome 3"/>
</dbReference>
<sequence>MVVGEGSELYEEDSYGGVGVENDLSFLKGGYKRMNEMQLAQGEKLESMDILLKTVAATLERMEIRAGKQTDRPDPSQNSPQSVINSAFQQRGSGENNFVLDNRASLLRKIEIPVFDGSQPYEWFSKVERFFRVGPVKSFTPRQATVFQQNKPLLLTSGSTPGVLDDEMLVVDTELMEVQKPLACQSLSLNSFLGLHSPRTTKLVDVFGKSRVVILLDSGASHNFITPTVAAKLKLQLYKARGLDGMLGNGVSVHGSSICKAVQFQLSGVDFQSDFIALRRCGYYFGYAMVSHIG</sequence>